<dbReference type="InterPro" id="IPR005119">
    <property type="entry name" value="LysR_subst-bd"/>
</dbReference>
<evidence type="ECO:0000256" key="3">
    <source>
        <dbReference type="ARBA" id="ARBA00023125"/>
    </source>
</evidence>
<dbReference type="InterPro" id="IPR036388">
    <property type="entry name" value="WH-like_DNA-bd_sf"/>
</dbReference>
<accession>A0ABQ1VXF3</accession>
<sequence length="293" mass="33271">MEWQQLEYFQTVARIQHMTSAARALNITQPALSRSIARLEDELNVPLFERKGRTIVLNQYGKLFLARVDRILEEYQAGRRELEQLLDPERGEISLGFLHTLGVRWIPDLIGRFRDIYPHVRFQLHQNSNLSLLERLDSGEIDLCMSSPQDTSLSIEWTKLWTEKLYLAVPVHHRLAGSTSVALEELQDEMLISFKDGYGLRHITDELLQQAGISPRILFEGEEIHTIAGLVCAGLGIAILPKTEGIDENGLAWISVRNPNCYREIGIAAAEGRFLSPAAEQFRKFVIQSAKPV</sequence>
<gene>
    <name evidence="6" type="primary">yybE</name>
    <name evidence="6" type="ORF">GCM10010913_26910</name>
</gene>
<dbReference type="PANTHER" id="PTHR30419:SF28">
    <property type="entry name" value="HTH-TYPE TRANSCRIPTIONAL REGULATOR BSDA"/>
    <property type="match status" value="1"/>
</dbReference>
<organism evidence="6 7">
    <name type="scientific">Paenibacillus aceti</name>
    <dbReference type="NCBI Taxonomy" id="1820010"/>
    <lineage>
        <taxon>Bacteria</taxon>
        <taxon>Bacillati</taxon>
        <taxon>Bacillota</taxon>
        <taxon>Bacilli</taxon>
        <taxon>Bacillales</taxon>
        <taxon>Paenibacillaceae</taxon>
        <taxon>Paenibacillus</taxon>
    </lineage>
</organism>
<name>A0ABQ1VXF3_9BACL</name>
<feature type="domain" description="HTH lysR-type" evidence="5">
    <location>
        <begin position="1"/>
        <end position="58"/>
    </location>
</feature>
<keyword evidence="4" id="KW-0804">Transcription</keyword>
<dbReference type="InterPro" id="IPR036390">
    <property type="entry name" value="WH_DNA-bd_sf"/>
</dbReference>
<dbReference type="Proteomes" id="UP000608420">
    <property type="component" value="Unassembled WGS sequence"/>
</dbReference>
<keyword evidence="2" id="KW-0805">Transcription regulation</keyword>
<comment type="caution">
    <text evidence="6">The sequence shown here is derived from an EMBL/GenBank/DDBJ whole genome shotgun (WGS) entry which is preliminary data.</text>
</comment>
<keyword evidence="7" id="KW-1185">Reference proteome</keyword>
<dbReference type="EMBL" id="BMIW01000019">
    <property type="protein sequence ID" value="GGG03699.1"/>
    <property type="molecule type" value="Genomic_DNA"/>
</dbReference>
<evidence type="ECO:0000313" key="7">
    <source>
        <dbReference type="Proteomes" id="UP000608420"/>
    </source>
</evidence>
<evidence type="ECO:0000256" key="2">
    <source>
        <dbReference type="ARBA" id="ARBA00023015"/>
    </source>
</evidence>
<dbReference type="Gene3D" id="3.40.190.290">
    <property type="match status" value="1"/>
</dbReference>
<evidence type="ECO:0000256" key="1">
    <source>
        <dbReference type="ARBA" id="ARBA00009437"/>
    </source>
</evidence>
<protein>
    <submittedName>
        <fullName evidence="6">HTH-type transcriptional regulator YybE</fullName>
    </submittedName>
</protein>
<evidence type="ECO:0000256" key="4">
    <source>
        <dbReference type="ARBA" id="ARBA00023163"/>
    </source>
</evidence>
<reference evidence="7" key="1">
    <citation type="journal article" date="2019" name="Int. J. Syst. Evol. Microbiol.">
        <title>The Global Catalogue of Microorganisms (GCM) 10K type strain sequencing project: providing services to taxonomists for standard genome sequencing and annotation.</title>
        <authorList>
            <consortium name="The Broad Institute Genomics Platform"/>
            <consortium name="The Broad Institute Genome Sequencing Center for Infectious Disease"/>
            <person name="Wu L."/>
            <person name="Ma J."/>
        </authorList>
    </citation>
    <scope>NUCLEOTIDE SEQUENCE [LARGE SCALE GENOMIC DNA]</scope>
    <source>
        <strain evidence="7">CGMCC 1.15420</strain>
    </source>
</reference>
<evidence type="ECO:0000259" key="5">
    <source>
        <dbReference type="PROSITE" id="PS50931"/>
    </source>
</evidence>
<dbReference type="CDD" id="cd08434">
    <property type="entry name" value="PBP2_GltC_like"/>
    <property type="match status" value="1"/>
</dbReference>
<dbReference type="Pfam" id="PF03466">
    <property type="entry name" value="LysR_substrate"/>
    <property type="match status" value="1"/>
</dbReference>
<keyword evidence="3" id="KW-0238">DNA-binding</keyword>
<proteinExistence type="inferred from homology"/>
<dbReference type="SUPFAM" id="SSF46785">
    <property type="entry name" value="Winged helix' DNA-binding domain"/>
    <property type="match status" value="1"/>
</dbReference>
<evidence type="ECO:0000313" key="6">
    <source>
        <dbReference type="EMBL" id="GGG03699.1"/>
    </source>
</evidence>
<dbReference type="RefSeq" id="WP_120464748.1">
    <property type="nucleotide sequence ID" value="NZ_BMIW01000019.1"/>
</dbReference>
<dbReference type="PROSITE" id="PS50931">
    <property type="entry name" value="HTH_LYSR"/>
    <property type="match status" value="1"/>
</dbReference>
<dbReference type="InterPro" id="IPR000847">
    <property type="entry name" value="LysR_HTH_N"/>
</dbReference>
<dbReference type="InterPro" id="IPR050950">
    <property type="entry name" value="HTH-type_LysR_regulators"/>
</dbReference>
<dbReference type="SUPFAM" id="SSF53850">
    <property type="entry name" value="Periplasmic binding protein-like II"/>
    <property type="match status" value="1"/>
</dbReference>
<dbReference type="Gene3D" id="1.10.10.10">
    <property type="entry name" value="Winged helix-like DNA-binding domain superfamily/Winged helix DNA-binding domain"/>
    <property type="match status" value="1"/>
</dbReference>
<dbReference type="PRINTS" id="PR00039">
    <property type="entry name" value="HTHLYSR"/>
</dbReference>
<dbReference type="Pfam" id="PF00126">
    <property type="entry name" value="HTH_1"/>
    <property type="match status" value="1"/>
</dbReference>
<comment type="similarity">
    <text evidence="1">Belongs to the LysR transcriptional regulatory family.</text>
</comment>
<dbReference type="PANTHER" id="PTHR30419">
    <property type="entry name" value="HTH-TYPE TRANSCRIPTIONAL REGULATOR YBHD"/>
    <property type="match status" value="1"/>
</dbReference>